<accession>A0AAV7QCP6</accession>
<dbReference type="AlphaFoldDB" id="A0AAV7QCP6"/>
<reference evidence="2" key="1">
    <citation type="journal article" date="2022" name="bioRxiv">
        <title>Sequencing and chromosome-scale assembly of the giantPleurodeles waltlgenome.</title>
        <authorList>
            <person name="Brown T."/>
            <person name="Elewa A."/>
            <person name="Iarovenko S."/>
            <person name="Subramanian E."/>
            <person name="Araus A.J."/>
            <person name="Petzold A."/>
            <person name="Susuki M."/>
            <person name="Suzuki K.-i.T."/>
            <person name="Hayashi T."/>
            <person name="Toyoda A."/>
            <person name="Oliveira C."/>
            <person name="Osipova E."/>
            <person name="Leigh N.D."/>
            <person name="Simon A."/>
            <person name="Yun M.H."/>
        </authorList>
    </citation>
    <scope>NUCLEOTIDE SEQUENCE</scope>
    <source>
        <strain evidence="2">20211129_DDA</strain>
        <tissue evidence="2">Liver</tissue>
    </source>
</reference>
<feature type="compositionally biased region" description="Basic and acidic residues" evidence="1">
    <location>
        <begin position="71"/>
        <end position="80"/>
    </location>
</feature>
<feature type="compositionally biased region" description="Basic and acidic residues" evidence="1">
    <location>
        <begin position="1"/>
        <end position="42"/>
    </location>
</feature>
<comment type="caution">
    <text evidence="2">The sequence shown here is derived from an EMBL/GenBank/DDBJ whole genome shotgun (WGS) entry which is preliminary data.</text>
</comment>
<organism evidence="2 3">
    <name type="scientific">Pleurodeles waltl</name>
    <name type="common">Iberian ribbed newt</name>
    <dbReference type="NCBI Taxonomy" id="8319"/>
    <lineage>
        <taxon>Eukaryota</taxon>
        <taxon>Metazoa</taxon>
        <taxon>Chordata</taxon>
        <taxon>Craniata</taxon>
        <taxon>Vertebrata</taxon>
        <taxon>Euteleostomi</taxon>
        <taxon>Amphibia</taxon>
        <taxon>Batrachia</taxon>
        <taxon>Caudata</taxon>
        <taxon>Salamandroidea</taxon>
        <taxon>Salamandridae</taxon>
        <taxon>Pleurodelinae</taxon>
        <taxon>Pleurodeles</taxon>
    </lineage>
</organism>
<keyword evidence="3" id="KW-1185">Reference proteome</keyword>
<gene>
    <name evidence="2" type="ORF">NDU88_004673</name>
</gene>
<evidence type="ECO:0000313" key="2">
    <source>
        <dbReference type="EMBL" id="KAJ1138282.1"/>
    </source>
</evidence>
<dbReference type="Proteomes" id="UP001066276">
    <property type="component" value="Chromosome 6"/>
</dbReference>
<dbReference type="EMBL" id="JANPWB010000010">
    <property type="protein sequence ID" value="KAJ1138282.1"/>
    <property type="molecule type" value="Genomic_DNA"/>
</dbReference>
<evidence type="ECO:0000313" key="3">
    <source>
        <dbReference type="Proteomes" id="UP001066276"/>
    </source>
</evidence>
<feature type="region of interest" description="Disordered" evidence="1">
    <location>
        <begin position="1"/>
        <end position="80"/>
    </location>
</feature>
<evidence type="ECO:0000256" key="1">
    <source>
        <dbReference type="SAM" id="MobiDB-lite"/>
    </source>
</evidence>
<proteinExistence type="predicted"/>
<sequence>MSRHRDVIKKLEGNVEEMKEGRLNTEEEGEKMASADEVDRKKMPSTNEEEKEASGGQTGRVSQEPEEDVTGGEKGEDTPE</sequence>
<protein>
    <submittedName>
        <fullName evidence="2">Uncharacterized protein</fullName>
    </submittedName>
</protein>
<name>A0AAV7QCP6_PLEWA</name>